<evidence type="ECO:0000256" key="8">
    <source>
        <dbReference type="SAM" id="Coils"/>
    </source>
</evidence>
<evidence type="ECO:0000256" key="5">
    <source>
        <dbReference type="ARBA" id="ARBA00022825"/>
    </source>
</evidence>
<dbReference type="OrthoDB" id="10256524at2759"/>
<gene>
    <name evidence="11" type="ORF">SYNPS1DRAFT_21930</name>
</gene>
<keyword evidence="12" id="KW-1185">Reference proteome</keyword>
<dbReference type="GO" id="GO:0004252">
    <property type="term" value="F:serine-type endopeptidase activity"/>
    <property type="evidence" value="ECO:0007669"/>
    <property type="project" value="UniProtKB-UniRule"/>
</dbReference>
<keyword evidence="8" id="KW-0175">Coiled coil</keyword>
<dbReference type="PRINTS" id="PR00723">
    <property type="entry name" value="SUBTILISIN"/>
</dbReference>
<feature type="domain" description="C5a peptidase/Subtilisin-like protease SBT2-like Fn3-like" evidence="10">
    <location>
        <begin position="506"/>
        <end position="621"/>
    </location>
</feature>
<evidence type="ECO:0000256" key="1">
    <source>
        <dbReference type="ARBA" id="ARBA00011073"/>
    </source>
</evidence>
<dbReference type="PROSITE" id="PS00136">
    <property type="entry name" value="SUBTILASE_ASP"/>
    <property type="match status" value="1"/>
</dbReference>
<keyword evidence="5 7" id="KW-0720">Serine protease</keyword>
<dbReference type="InterPro" id="IPR050131">
    <property type="entry name" value="Peptidase_S8_subtilisin-like"/>
</dbReference>
<evidence type="ECO:0000256" key="3">
    <source>
        <dbReference type="ARBA" id="ARBA00022729"/>
    </source>
</evidence>
<feature type="active site" description="Charge relay system" evidence="6 7">
    <location>
        <position position="409"/>
    </location>
</feature>
<dbReference type="InterPro" id="IPR036852">
    <property type="entry name" value="Peptidase_S8/S53_dom_sf"/>
</dbReference>
<evidence type="ECO:0000256" key="6">
    <source>
        <dbReference type="PIRSR" id="PIRSR615500-1"/>
    </source>
</evidence>
<dbReference type="InterPro" id="IPR022398">
    <property type="entry name" value="Peptidase_S8_His-AS"/>
</dbReference>
<dbReference type="PANTHER" id="PTHR43806:SF11">
    <property type="entry name" value="CEREVISIN-RELATED"/>
    <property type="match status" value="1"/>
</dbReference>
<dbReference type="Pfam" id="PF06280">
    <property type="entry name" value="fn3_5"/>
    <property type="match status" value="1"/>
</dbReference>
<feature type="coiled-coil region" evidence="8">
    <location>
        <begin position="643"/>
        <end position="670"/>
    </location>
</feature>
<dbReference type="Pfam" id="PF00082">
    <property type="entry name" value="Peptidase_S8"/>
    <property type="match status" value="1"/>
</dbReference>
<dbReference type="EMBL" id="KZ989468">
    <property type="protein sequence ID" value="RKP26267.1"/>
    <property type="molecule type" value="Genomic_DNA"/>
</dbReference>
<dbReference type="GO" id="GO:0006508">
    <property type="term" value="P:proteolysis"/>
    <property type="evidence" value="ECO:0007669"/>
    <property type="project" value="UniProtKB-KW"/>
</dbReference>
<dbReference type="PANTHER" id="PTHR43806">
    <property type="entry name" value="PEPTIDASE S8"/>
    <property type="match status" value="1"/>
</dbReference>
<dbReference type="InterPro" id="IPR015500">
    <property type="entry name" value="Peptidase_S8_subtilisin-rel"/>
</dbReference>
<dbReference type="InterPro" id="IPR023827">
    <property type="entry name" value="Peptidase_S8_Asp-AS"/>
</dbReference>
<evidence type="ECO:0000313" key="11">
    <source>
        <dbReference type="EMBL" id="RKP26267.1"/>
    </source>
</evidence>
<evidence type="ECO:0000259" key="9">
    <source>
        <dbReference type="Pfam" id="PF00082"/>
    </source>
</evidence>
<proteinExistence type="inferred from homology"/>
<keyword evidence="4 7" id="KW-0378">Hydrolase</keyword>
<evidence type="ECO:0000256" key="7">
    <source>
        <dbReference type="PROSITE-ProRule" id="PRU01240"/>
    </source>
</evidence>
<protein>
    <submittedName>
        <fullName evidence="11">Peptidase S8/S53 domain-containing protein</fullName>
    </submittedName>
</protein>
<dbReference type="SUPFAM" id="SSF52743">
    <property type="entry name" value="Subtilisin-like"/>
    <property type="match status" value="1"/>
</dbReference>
<organism evidence="11 12">
    <name type="scientific">Syncephalis pseudoplumigaleata</name>
    <dbReference type="NCBI Taxonomy" id="1712513"/>
    <lineage>
        <taxon>Eukaryota</taxon>
        <taxon>Fungi</taxon>
        <taxon>Fungi incertae sedis</taxon>
        <taxon>Zoopagomycota</taxon>
        <taxon>Zoopagomycotina</taxon>
        <taxon>Zoopagomycetes</taxon>
        <taxon>Zoopagales</taxon>
        <taxon>Piptocephalidaceae</taxon>
        <taxon>Syncephalis</taxon>
    </lineage>
</organism>
<dbReference type="InterPro" id="IPR010435">
    <property type="entry name" value="C5a/SBT2-like_Fn3"/>
</dbReference>
<reference evidence="12" key="1">
    <citation type="journal article" date="2018" name="Nat. Microbiol.">
        <title>Leveraging single-cell genomics to expand the fungal tree of life.</title>
        <authorList>
            <person name="Ahrendt S.R."/>
            <person name="Quandt C.A."/>
            <person name="Ciobanu D."/>
            <person name="Clum A."/>
            <person name="Salamov A."/>
            <person name="Andreopoulos B."/>
            <person name="Cheng J.F."/>
            <person name="Woyke T."/>
            <person name="Pelin A."/>
            <person name="Henrissat B."/>
            <person name="Reynolds N.K."/>
            <person name="Benny G.L."/>
            <person name="Smith M.E."/>
            <person name="James T.Y."/>
            <person name="Grigoriev I.V."/>
        </authorList>
    </citation>
    <scope>NUCLEOTIDE SEQUENCE [LARGE SCALE GENOMIC DNA]</scope>
    <source>
        <strain evidence="12">Benny S71-1</strain>
    </source>
</reference>
<name>A0A4P9Z1B3_9FUNG</name>
<feature type="active site" description="Charge relay system" evidence="6 7">
    <location>
        <position position="56"/>
    </location>
</feature>
<keyword evidence="2 7" id="KW-0645">Protease</keyword>
<dbReference type="GO" id="GO:0016020">
    <property type="term" value="C:membrane"/>
    <property type="evidence" value="ECO:0007669"/>
    <property type="project" value="InterPro"/>
</dbReference>
<dbReference type="PROSITE" id="PS51892">
    <property type="entry name" value="SUBTILASE"/>
    <property type="match status" value="1"/>
</dbReference>
<sequence length="740" mass="79467">MSPRNYEISASDEGISLLQRALRKTYPPMVPHLATGVSAVKAAGCTGKGVRIGIIDSGVDYDHPALGGGFGEGYKVAYGHDYVGDRYGETGQAVAGPYPRDCSGHGTAVAGVIAGHSRGFVGVAHEATLGAYRVISCTPHTVTLRILKKALALADENGMHIVTLSFGVSRNDDVKFLEALEDVHRKNIIVVAAVGNPSHGHNLAWASKLPASSPHAISVGVMDLRYKEQGYFRMLASSSGGVSDISIPYGIVCGSMEQAPSNVALAVVHPSQSQECAISTDVRGKAAFIATDECSITSVVEAAQTAGAVVAVVGKPRMRPSHCPMPVLFVDSLSLATMRNFAAKHASIQLGFMDGKLLTPDTRPILNDIHTTWGPSFDLKMNPDILAPGRMMFTTAHKPRGYQIIDGSSFAAPYVAASAALFLQARSRSANGIVLRYDPNRFKRLLMRSATPYTMPGLPLAGPVPQQGAGMLRIDAALRKRAPLTVTPLAIELGDVPMELAQKLGKRATITIANDGDTACSYTIGHLPSVSTRIFDDHGDMLTSHELSSVHAEAAISQAAAIQSSTVRVEPRRSLAVPVTFTIPATLAYKDRWLYSGYIVVDPSGTAGMPPSADAVYIPYLGLSGDLIVEQQLVEQSGKMSTIDSLLRSVQKLERRLQATQQAASTSRDASQKAIRDVCKQMKGKLERASRLVDEISSTHHQLHRHFHVSPSRFQPRLQQLLQQWQKHIWKTLGDIANLE</sequence>
<dbReference type="AlphaFoldDB" id="A0A4P9Z1B3"/>
<dbReference type="PROSITE" id="PS00137">
    <property type="entry name" value="SUBTILASE_HIS"/>
    <property type="match status" value="1"/>
</dbReference>
<dbReference type="Gene3D" id="3.40.50.200">
    <property type="entry name" value="Peptidase S8/S53 domain"/>
    <property type="match status" value="2"/>
</dbReference>
<keyword evidence="3" id="KW-0732">Signal</keyword>
<accession>A0A4P9Z1B3</accession>
<evidence type="ECO:0000259" key="10">
    <source>
        <dbReference type="Pfam" id="PF06280"/>
    </source>
</evidence>
<feature type="domain" description="Peptidase S8/S53" evidence="9">
    <location>
        <begin position="47"/>
        <end position="457"/>
    </location>
</feature>
<dbReference type="InterPro" id="IPR000209">
    <property type="entry name" value="Peptidase_S8/S53_dom"/>
</dbReference>
<evidence type="ECO:0000256" key="2">
    <source>
        <dbReference type="ARBA" id="ARBA00022670"/>
    </source>
</evidence>
<comment type="similarity">
    <text evidence="1 7">Belongs to the peptidase S8 family.</text>
</comment>
<evidence type="ECO:0000256" key="4">
    <source>
        <dbReference type="ARBA" id="ARBA00022801"/>
    </source>
</evidence>
<feature type="active site" description="Charge relay system" evidence="6 7">
    <location>
        <position position="105"/>
    </location>
</feature>
<evidence type="ECO:0000313" key="12">
    <source>
        <dbReference type="Proteomes" id="UP000278143"/>
    </source>
</evidence>
<dbReference type="Proteomes" id="UP000278143">
    <property type="component" value="Unassembled WGS sequence"/>
</dbReference>